<comment type="caution">
    <text evidence="1">The sequence shown here is derived from an EMBL/GenBank/DDBJ whole genome shotgun (WGS) entry which is preliminary data.</text>
</comment>
<evidence type="ECO:0000313" key="2">
    <source>
        <dbReference type="Proteomes" id="UP001488838"/>
    </source>
</evidence>
<gene>
    <name evidence="1" type="ORF">U0070_008455</name>
</gene>
<evidence type="ECO:0000313" key="1">
    <source>
        <dbReference type="EMBL" id="KAK7809805.1"/>
    </source>
</evidence>
<name>A0AAW0I5U4_MYOGA</name>
<keyword evidence="2" id="KW-1185">Reference proteome</keyword>
<dbReference type="Proteomes" id="UP001488838">
    <property type="component" value="Unassembled WGS sequence"/>
</dbReference>
<dbReference type="EMBL" id="JBBHLL010000212">
    <property type="protein sequence ID" value="KAK7809805.1"/>
    <property type="molecule type" value="Genomic_DNA"/>
</dbReference>
<reference evidence="1 2" key="1">
    <citation type="journal article" date="2023" name="bioRxiv">
        <title>Conserved and derived expression patterns and positive selection on dental genes reveal complex evolutionary context of ever-growing rodent molars.</title>
        <authorList>
            <person name="Calamari Z.T."/>
            <person name="Song A."/>
            <person name="Cohen E."/>
            <person name="Akter M."/>
            <person name="Roy R.D."/>
            <person name="Hallikas O."/>
            <person name="Christensen M.M."/>
            <person name="Li P."/>
            <person name="Marangoni P."/>
            <person name="Jernvall J."/>
            <person name="Klein O.D."/>
        </authorList>
    </citation>
    <scope>NUCLEOTIDE SEQUENCE [LARGE SCALE GENOMIC DNA]</scope>
    <source>
        <strain evidence="1">V071</strain>
    </source>
</reference>
<proteinExistence type="predicted"/>
<protein>
    <submittedName>
        <fullName evidence="1">Uncharacterized protein</fullName>
    </submittedName>
</protein>
<sequence length="200" mass="22686">MDYDDWQRLYHIDYIQRACLQYEFFHVFEDYFDLQRLYHIDYIHRTRVNPTVCCDIRCPTGGLKKDNGPVKDREVGILRTGRRALRGPVQWPPNNYSIAGFSGRKGSSRARAAGLSLRLSGMIQFPQTHVQLCSRTPAVSLSSLTPSPVDHKALQPSFPQCIPVPQPPTPADIHCNTPAEQAGKTDVFMFMAQTLHTVQN</sequence>
<dbReference type="AlphaFoldDB" id="A0AAW0I5U4"/>
<accession>A0AAW0I5U4</accession>
<organism evidence="1 2">
    <name type="scientific">Myodes glareolus</name>
    <name type="common">Bank vole</name>
    <name type="synonym">Clethrionomys glareolus</name>
    <dbReference type="NCBI Taxonomy" id="447135"/>
    <lineage>
        <taxon>Eukaryota</taxon>
        <taxon>Metazoa</taxon>
        <taxon>Chordata</taxon>
        <taxon>Craniata</taxon>
        <taxon>Vertebrata</taxon>
        <taxon>Euteleostomi</taxon>
        <taxon>Mammalia</taxon>
        <taxon>Eutheria</taxon>
        <taxon>Euarchontoglires</taxon>
        <taxon>Glires</taxon>
        <taxon>Rodentia</taxon>
        <taxon>Myomorpha</taxon>
        <taxon>Muroidea</taxon>
        <taxon>Cricetidae</taxon>
        <taxon>Arvicolinae</taxon>
        <taxon>Myodes</taxon>
    </lineage>
</organism>